<feature type="transmembrane region" description="Helical" evidence="1">
    <location>
        <begin position="245"/>
        <end position="262"/>
    </location>
</feature>
<feature type="transmembrane region" description="Helical" evidence="1">
    <location>
        <begin position="195"/>
        <end position="214"/>
    </location>
</feature>
<sequence>MSIPLLSFKQAFTAQGINYYSFLNESASPEKYASSQLKYKIFCCLWAISSIFHMANFHGFSINLTYFLLTASAIGLMVKPSSTVRLLIFISLQIYQAATDMPKTPNHWVLAACVNLTIIQSYVYLILKRKSFYIDKVELLETFAPLAKIMVIAVYFFAVFHKLNSGFFNAEASCAVEFLMLQNSYYNFLPSSKTLLTLNIYATIAVEALIPLLICFRKTRYWGILLGLLFHWVLAYNPLNGFYDFSASIMALYFLFTSNSFSNKIYSVYKKTLQRKKGIKNQLLKFNVVNFALFSLSILFALVLINIYTKKFDDYFRHVIWTAYSVSFIIVFILSMRARDDDKEEKTFTYAHYSLLIIPILVFLNGLCPYLGLKTESSYAMFSNLRTEGGVTNHFIVPASTQIFDYQKDVVEVVSSSDPYLNRMAQEGKMLVFFQFRKHVKKNLPANVTYIRNGEKKTFELSKAKYNDELFSGSYVLDKVMDFRHFYKAGEQRCTH</sequence>
<dbReference type="RefSeq" id="WP_062544422.1">
    <property type="nucleotide sequence ID" value="NZ_CP012643.1"/>
</dbReference>
<evidence type="ECO:0000313" key="2">
    <source>
        <dbReference type="EMBL" id="ALI99895.1"/>
    </source>
</evidence>
<name>A0A0P0C4U6_9BACT</name>
<protein>
    <recommendedName>
        <fullName evidence="4">HTTM domain-containing protein</fullName>
    </recommendedName>
</protein>
<dbReference type="Proteomes" id="UP000061382">
    <property type="component" value="Chromosome"/>
</dbReference>
<dbReference type="STRING" id="512763.DC20_14090"/>
<evidence type="ECO:0000256" key="1">
    <source>
        <dbReference type="SAM" id="Phobius"/>
    </source>
</evidence>
<dbReference type="EMBL" id="CP012643">
    <property type="protein sequence ID" value="ALI99895.1"/>
    <property type="molecule type" value="Genomic_DNA"/>
</dbReference>
<keyword evidence="1" id="KW-0812">Transmembrane</keyword>
<feature type="transmembrane region" description="Helical" evidence="1">
    <location>
        <begin position="319"/>
        <end position="338"/>
    </location>
</feature>
<feature type="transmembrane region" description="Helical" evidence="1">
    <location>
        <begin position="67"/>
        <end position="95"/>
    </location>
</feature>
<proteinExistence type="predicted"/>
<dbReference type="OrthoDB" id="9785438at2"/>
<dbReference type="PATRIC" id="fig|512763.3.peg.3093"/>
<evidence type="ECO:0000313" key="3">
    <source>
        <dbReference type="Proteomes" id="UP000061382"/>
    </source>
</evidence>
<accession>A0A0P0C4U6</accession>
<feature type="transmembrane region" description="Helical" evidence="1">
    <location>
        <begin position="350"/>
        <end position="373"/>
    </location>
</feature>
<organism evidence="2 3">
    <name type="scientific">Rufibacter tibetensis</name>
    <dbReference type="NCBI Taxonomy" id="512763"/>
    <lineage>
        <taxon>Bacteria</taxon>
        <taxon>Pseudomonadati</taxon>
        <taxon>Bacteroidota</taxon>
        <taxon>Cytophagia</taxon>
        <taxon>Cytophagales</taxon>
        <taxon>Hymenobacteraceae</taxon>
        <taxon>Rufibacter</taxon>
    </lineage>
</organism>
<gene>
    <name evidence="2" type="ORF">DC20_14090</name>
</gene>
<dbReference type="AlphaFoldDB" id="A0A0P0C4U6"/>
<reference evidence="2 3" key="1">
    <citation type="submission" date="2015-08" db="EMBL/GenBank/DDBJ databases">
        <title>Complete genome sequence of Rufibacter tibetensis strain 1351t, a radiation-resistant bacterium from tibet plateau.</title>
        <authorList>
            <person name="Dai J."/>
        </authorList>
    </citation>
    <scope>NUCLEOTIDE SEQUENCE [LARGE SCALE GENOMIC DNA]</scope>
    <source>
        <strain evidence="2 3">1351</strain>
    </source>
</reference>
<keyword evidence="1" id="KW-1133">Transmembrane helix</keyword>
<dbReference type="KEGG" id="rti:DC20_14090"/>
<keyword evidence="3" id="KW-1185">Reference proteome</keyword>
<feature type="transmembrane region" description="Helical" evidence="1">
    <location>
        <begin position="283"/>
        <end position="307"/>
    </location>
</feature>
<feature type="transmembrane region" description="Helical" evidence="1">
    <location>
        <begin position="107"/>
        <end position="127"/>
    </location>
</feature>
<keyword evidence="1" id="KW-0472">Membrane</keyword>
<feature type="transmembrane region" description="Helical" evidence="1">
    <location>
        <begin position="221"/>
        <end position="239"/>
    </location>
</feature>
<feature type="transmembrane region" description="Helical" evidence="1">
    <location>
        <begin position="139"/>
        <end position="160"/>
    </location>
</feature>
<evidence type="ECO:0008006" key="4">
    <source>
        <dbReference type="Google" id="ProtNLM"/>
    </source>
</evidence>